<reference evidence="3 4" key="1">
    <citation type="submission" date="2020-08" db="EMBL/GenBank/DDBJ databases">
        <authorList>
            <person name="Hejnol A."/>
        </authorList>
    </citation>
    <scope>NUCLEOTIDE SEQUENCE [LARGE SCALE GENOMIC DNA]</scope>
</reference>
<sequence>MPTNYYREKKLYKRVYLLSLYSLYRVNKSPTCRPSWRYIISANRHCKQSTNRSTVASLTTGFGVYTKKNIFPLCSRFYVNNERIMGMNKVDIVGTWYPTSFHGHARNKTRYDFQIDYRQRAKPEPPLKFLSRSRQNISKHPFSQHDNRHSFLSDALYFEEGLGRRRIDNSTCKSEVDLLDWKPVKTDFSRQSSEYKFAYSGKPVVNRLVNDLKRPKTANFKPFSTSYSSVHGNCTWFRNEPIRKPNDGDTITNRRRRAVSAHPHLDTVAACLSWTSSEFVPKPPSYKRCSIPAATQTTMPPTEKEPVSLEPAKARTV</sequence>
<dbReference type="PANTHER" id="PTHR35539">
    <property type="entry name" value="CDNA SEQUENCE BC048562"/>
    <property type="match status" value="1"/>
</dbReference>
<feature type="region of interest" description="Disordered" evidence="1">
    <location>
        <begin position="292"/>
        <end position="317"/>
    </location>
</feature>
<dbReference type="PANTHER" id="PTHR35539:SF1">
    <property type="entry name" value="CDNA SEQUENCE BC048562"/>
    <property type="match status" value="1"/>
</dbReference>
<name>A0A7I8VI83_9ANNE</name>
<evidence type="ECO:0000313" key="3">
    <source>
        <dbReference type="EMBL" id="CAD5115747.1"/>
    </source>
</evidence>
<dbReference type="OrthoDB" id="10045229at2759"/>
<evidence type="ECO:0000256" key="1">
    <source>
        <dbReference type="SAM" id="MobiDB-lite"/>
    </source>
</evidence>
<dbReference type="Pfam" id="PF15115">
    <property type="entry name" value="HDNR"/>
    <property type="match status" value="1"/>
</dbReference>
<accession>A0A7I8VI83</accession>
<gene>
    <name evidence="3" type="ORF">DGYR_LOCUS4454</name>
</gene>
<evidence type="ECO:0000313" key="4">
    <source>
        <dbReference type="Proteomes" id="UP000549394"/>
    </source>
</evidence>
<dbReference type="Proteomes" id="UP000549394">
    <property type="component" value="Unassembled WGS sequence"/>
</dbReference>
<evidence type="ECO:0000259" key="2">
    <source>
        <dbReference type="Pfam" id="PF15115"/>
    </source>
</evidence>
<feature type="domain" description="Domain of unknown function with conserved HDNR motif" evidence="2">
    <location>
        <begin position="90"/>
        <end position="200"/>
    </location>
</feature>
<proteinExistence type="predicted"/>
<organism evidence="3 4">
    <name type="scientific">Dimorphilus gyrociliatus</name>
    <dbReference type="NCBI Taxonomy" id="2664684"/>
    <lineage>
        <taxon>Eukaryota</taxon>
        <taxon>Metazoa</taxon>
        <taxon>Spiralia</taxon>
        <taxon>Lophotrochozoa</taxon>
        <taxon>Annelida</taxon>
        <taxon>Polychaeta</taxon>
        <taxon>Polychaeta incertae sedis</taxon>
        <taxon>Dinophilidae</taxon>
        <taxon>Dimorphilus</taxon>
    </lineage>
</organism>
<dbReference type="AlphaFoldDB" id="A0A7I8VI83"/>
<keyword evidence="4" id="KW-1185">Reference proteome</keyword>
<protein>
    <submittedName>
        <fullName evidence="3">DgyrCDS4692</fullName>
    </submittedName>
</protein>
<dbReference type="InterPro" id="IPR029369">
    <property type="entry name" value="HDNR"/>
</dbReference>
<comment type="caution">
    <text evidence="3">The sequence shown here is derived from an EMBL/GenBank/DDBJ whole genome shotgun (WGS) entry which is preliminary data.</text>
</comment>
<dbReference type="EMBL" id="CAJFCJ010000006">
    <property type="protein sequence ID" value="CAD5115747.1"/>
    <property type="molecule type" value="Genomic_DNA"/>
</dbReference>